<protein>
    <submittedName>
        <fullName evidence="3">Centromere protein K</fullName>
    </submittedName>
</protein>
<sequence>LHRFEEKLKNITGGSSTNWIKSLGEDIEREYSKTQTVLRENVRKLNEMESELLACKELFVTEIKQALRVKRVQYDSANLENLYILVSLLSFDWDLIILKQQAHCNSILLLLQKGKGFVPANAVSTPAKFENVLYDMQEIS</sequence>
<gene>
    <name evidence="1" type="ORF">EVEC_LOCUS575</name>
</gene>
<evidence type="ECO:0000313" key="1">
    <source>
        <dbReference type="EMBL" id="VDD85432.1"/>
    </source>
</evidence>
<dbReference type="WBParaSite" id="EVEC_0000085101-mRNA-1">
    <property type="protein sequence ID" value="EVEC_0000085101-mRNA-1"/>
    <property type="gene ID" value="EVEC_0000085101"/>
</dbReference>
<dbReference type="Proteomes" id="UP000274131">
    <property type="component" value="Unassembled WGS sequence"/>
</dbReference>
<organism evidence="3">
    <name type="scientific">Enterobius vermicularis</name>
    <name type="common">Human pinworm</name>
    <dbReference type="NCBI Taxonomy" id="51028"/>
    <lineage>
        <taxon>Eukaryota</taxon>
        <taxon>Metazoa</taxon>
        <taxon>Ecdysozoa</taxon>
        <taxon>Nematoda</taxon>
        <taxon>Chromadorea</taxon>
        <taxon>Rhabditida</taxon>
        <taxon>Spirurina</taxon>
        <taxon>Oxyuridomorpha</taxon>
        <taxon>Oxyuroidea</taxon>
        <taxon>Oxyuridae</taxon>
        <taxon>Enterobius</taxon>
    </lineage>
</organism>
<proteinExistence type="predicted"/>
<evidence type="ECO:0000313" key="3">
    <source>
        <dbReference type="WBParaSite" id="EVEC_0000085101-mRNA-1"/>
    </source>
</evidence>
<evidence type="ECO:0000313" key="2">
    <source>
        <dbReference type="Proteomes" id="UP000274131"/>
    </source>
</evidence>
<dbReference type="EMBL" id="UXUI01001383">
    <property type="protein sequence ID" value="VDD85432.1"/>
    <property type="molecule type" value="Genomic_DNA"/>
</dbReference>
<reference evidence="1 2" key="2">
    <citation type="submission" date="2018-10" db="EMBL/GenBank/DDBJ databases">
        <authorList>
            <consortium name="Pathogen Informatics"/>
        </authorList>
    </citation>
    <scope>NUCLEOTIDE SEQUENCE [LARGE SCALE GENOMIC DNA]</scope>
</reference>
<accession>A0A0N4UU10</accession>
<keyword evidence="2" id="KW-1185">Reference proteome</keyword>
<dbReference type="AlphaFoldDB" id="A0A0N4UU10"/>
<reference evidence="3" key="1">
    <citation type="submission" date="2017-02" db="UniProtKB">
        <authorList>
            <consortium name="WormBaseParasite"/>
        </authorList>
    </citation>
    <scope>IDENTIFICATION</scope>
</reference>
<name>A0A0N4UU10_ENTVE</name>